<keyword evidence="3" id="KW-1185">Reference proteome</keyword>
<evidence type="ECO:0000313" key="3">
    <source>
        <dbReference type="Proteomes" id="UP001189429"/>
    </source>
</evidence>
<dbReference type="EMBL" id="CAUYUJ010019875">
    <property type="protein sequence ID" value="CAK0894282.1"/>
    <property type="molecule type" value="Genomic_DNA"/>
</dbReference>
<evidence type="ECO:0000256" key="1">
    <source>
        <dbReference type="SAM" id="MobiDB-lite"/>
    </source>
</evidence>
<organism evidence="2 3">
    <name type="scientific">Prorocentrum cordatum</name>
    <dbReference type="NCBI Taxonomy" id="2364126"/>
    <lineage>
        <taxon>Eukaryota</taxon>
        <taxon>Sar</taxon>
        <taxon>Alveolata</taxon>
        <taxon>Dinophyceae</taxon>
        <taxon>Prorocentrales</taxon>
        <taxon>Prorocentraceae</taxon>
        <taxon>Prorocentrum</taxon>
    </lineage>
</organism>
<accession>A0ABN9X8A1</accession>
<reference evidence="2" key="1">
    <citation type="submission" date="2023-10" db="EMBL/GenBank/DDBJ databases">
        <authorList>
            <person name="Chen Y."/>
            <person name="Shah S."/>
            <person name="Dougan E. K."/>
            <person name="Thang M."/>
            <person name="Chan C."/>
        </authorList>
    </citation>
    <scope>NUCLEOTIDE SEQUENCE [LARGE SCALE GENOMIC DNA]</scope>
</reference>
<proteinExistence type="predicted"/>
<evidence type="ECO:0000313" key="2">
    <source>
        <dbReference type="EMBL" id="CAK0894282.1"/>
    </source>
</evidence>
<name>A0ABN9X8A1_9DINO</name>
<feature type="region of interest" description="Disordered" evidence="1">
    <location>
        <begin position="30"/>
        <end position="50"/>
    </location>
</feature>
<sequence>HLVEVELMLNQVQNQARALSQGARLLAEGPGALQGASRADPLAGVRSLAE</sequence>
<dbReference type="Proteomes" id="UP001189429">
    <property type="component" value="Unassembled WGS sequence"/>
</dbReference>
<feature type="non-terminal residue" evidence="2">
    <location>
        <position position="1"/>
    </location>
</feature>
<gene>
    <name evidence="2" type="ORF">PCOR1329_LOCUS73361</name>
</gene>
<comment type="caution">
    <text evidence="2">The sequence shown here is derived from an EMBL/GenBank/DDBJ whole genome shotgun (WGS) entry which is preliminary data.</text>
</comment>
<feature type="non-terminal residue" evidence="2">
    <location>
        <position position="50"/>
    </location>
</feature>
<protein>
    <submittedName>
        <fullName evidence="2">Uncharacterized protein</fullName>
    </submittedName>
</protein>